<evidence type="ECO:0000313" key="12">
    <source>
        <dbReference type="EMBL" id="CCA79438.1"/>
    </source>
</evidence>
<evidence type="ECO:0000256" key="1">
    <source>
        <dbReference type="ARBA" id="ARBA00008023"/>
    </source>
</evidence>
<gene>
    <name evidence="12" type="primary">rdgB</name>
    <name evidence="12" type="ORF">BDB_60046</name>
</gene>
<accession>G2ZK75</accession>
<dbReference type="SUPFAM" id="SSF52972">
    <property type="entry name" value="ITPase-like"/>
    <property type="match status" value="1"/>
</dbReference>
<dbReference type="NCBIfam" id="TIGR00042">
    <property type="entry name" value="RdgB/HAM1 family non-canonical purine NTP pyrophosphatase"/>
    <property type="match status" value="1"/>
</dbReference>
<dbReference type="PANTHER" id="PTHR11067">
    <property type="entry name" value="INOSINE TRIPHOSPHATE PYROPHOSPHATASE/HAM1 PROTEIN"/>
    <property type="match status" value="1"/>
</dbReference>
<evidence type="ECO:0000256" key="10">
    <source>
        <dbReference type="HAMAP-Rule" id="MF_01405"/>
    </source>
</evidence>
<evidence type="ECO:0000256" key="7">
    <source>
        <dbReference type="ARBA" id="ARBA00023080"/>
    </source>
</evidence>
<dbReference type="CDD" id="cd00515">
    <property type="entry name" value="HAM1"/>
    <property type="match status" value="1"/>
</dbReference>
<dbReference type="GO" id="GO:0000166">
    <property type="term" value="F:nucleotide binding"/>
    <property type="evidence" value="ECO:0007669"/>
    <property type="project" value="UniProtKB-KW"/>
</dbReference>
<dbReference type="InterPro" id="IPR002637">
    <property type="entry name" value="RdgB/HAM1"/>
</dbReference>
<reference evidence="12" key="2">
    <citation type="submission" date="2011-04" db="EMBL/GenBank/DDBJ databases">
        <authorList>
            <person name="Genoscope - CEA"/>
        </authorList>
    </citation>
    <scope>NUCLEOTIDE SEQUENCE</scope>
    <source>
        <strain evidence="12">R229</strain>
    </source>
</reference>
<sequence length="206" mass="21847">MSGADVRRIVLASNNPGKLAEFNTLLAPLGMDVTPQGELGIPEAEEPHATFVENALAKARHASRLADLPALADDSGICAHALGGAPGVYSARYAQLAGEPKSDAANNARLVRELTGHADRGAHYVCVLVYVRHADDPQPIIAEGNWFGEVIDAPRGDGGFGYDPHFLLPDLGKTAAELSKAEKNAVSHRAQALAQLVERLRLFENA</sequence>
<evidence type="ECO:0000256" key="6">
    <source>
        <dbReference type="ARBA" id="ARBA00022842"/>
    </source>
</evidence>
<dbReference type="HAMAP" id="MF_01405">
    <property type="entry name" value="Non_canon_purine_NTPase"/>
    <property type="match status" value="1"/>
</dbReference>
<dbReference type="GO" id="GO:0036220">
    <property type="term" value="F:ITP diphosphatase activity"/>
    <property type="evidence" value="ECO:0007669"/>
    <property type="project" value="UniProtKB-UniRule"/>
</dbReference>
<comment type="catalytic activity">
    <reaction evidence="10">
        <text>ITP + H2O = IMP + diphosphate + H(+)</text>
        <dbReference type="Rhea" id="RHEA:29399"/>
        <dbReference type="ChEBI" id="CHEBI:15377"/>
        <dbReference type="ChEBI" id="CHEBI:15378"/>
        <dbReference type="ChEBI" id="CHEBI:33019"/>
        <dbReference type="ChEBI" id="CHEBI:58053"/>
        <dbReference type="ChEBI" id="CHEBI:61402"/>
        <dbReference type="EC" id="3.6.1.66"/>
    </reaction>
</comment>
<dbReference type="EMBL" id="FR854062">
    <property type="protein sequence ID" value="CCA79438.1"/>
    <property type="molecule type" value="Genomic_DNA"/>
</dbReference>
<dbReference type="GO" id="GO:0036222">
    <property type="term" value="F:XTP diphosphatase activity"/>
    <property type="evidence" value="ECO:0007669"/>
    <property type="project" value="UniProtKB-UniRule"/>
</dbReference>
<dbReference type="Gene3D" id="3.90.950.10">
    <property type="match status" value="1"/>
</dbReference>
<reference evidence="12" key="1">
    <citation type="journal article" date="2011" name="PLoS ONE">
        <title>Ralstonia syzygii, the Blood Disease Bacterium and some Asian R. solanacearum strains form a single genomic species despite divergent lifestyles.</title>
        <authorList>
            <person name="Remenant B."/>
            <person name="de Cambiaire J.C."/>
            <person name="Cellier G."/>
            <person name="Jacobs J.M."/>
            <person name="Mangenot S."/>
            <person name="Barbe V."/>
            <person name="Lajus A."/>
            <person name="Vallenet D."/>
            <person name="Medigue C."/>
            <person name="Fegan M."/>
            <person name="Allen C."/>
            <person name="Prior P."/>
        </authorList>
    </citation>
    <scope>NUCLEOTIDE SEQUENCE</scope>
    <source>
        <strain evidence="12">R229</strain>
    </source>
</reference>
<dbReference type="GO" id="GO:0046872">
    <property type="term" value="F:metal ion binding"/>
    <property type="evidence" value="ECO:0007669"/>
    <property type="project" value="UniProtKB-KW"/>
</dbReference>
<keyword evidence="7 10" id="KW-0546">Nucleotide metabolism</keyword>
<keyword evidence="4 10" id="KW-0547">Nucleotide-binding</keyword>
<feature type="binding site" evidence="10">
    <location>
        <begin position="13"/>
        <end position="18"/>
    </location>
    <ligand>
        <name>substrate</name>
    </ligand>
</feature>
<evidence type="ECO:0000256" key="9">
    <source>
        <dbReference type="ARBA" id="ARBA00052017"/>
    </source>
</evidence>
<feature type="active site" description="Proton acceptor" evidence="10">
    <location>
        <position position="74"/>
    </location>
</feature>
<organism evidence="12">
    <name type="scientific">blood disease bacterium R229</name>
    <dbReference type="NCBI Taxonomy" id="741978"/>
    <lineage>
        <taxon>Bacteria</taxon>
        <taxon>Pseudomonadati</taxon>
        <taxon>Pseudomonadota</taxon>
        <taxon>Betaproteobacteria</taxon>
        <taxon>Burkholderiales</taxon>
        <taxon>Burkholderiaceae</taxon>
        <taxon>Ralstonia</taxon>
        <taxon>Ralstonia solanacearum species complex</taxon>
    </lineage>
</organism>
<comment type="catalytic activity">
    <reaction evidence="8 10">
        <text>dITP + H2O = dIMP + diphosphate + H(+)</text>
        <dbReference type="Rhea" id="RHEA:28342"/>
        <dbReference type="ChEBI" id="CHEBI:15377"/>
        <dbReference type="ChEBI" id="CHEBI:15378"/>
        <dbReference type="ChEBI" id="CHEBI:33019"/>
        <dbReference type="ChEBI" id="CHEBI:61194"/>
        <dbReference type="ChEBI" id="CHEBI:61382"/>
        <dbReference type="EC" id="3.6.1.66"/>
    </reaction>
</comment>
<feature type="binding site" evidence="10">
    <location>
        <position position="75"/>
    </location>
    <ligand>
        <name>substrate</name>
    </ligand>
</feature>
<dbReference type="PANTHER" id="PTHR11067:SF9">
    <property type="entry name" value="INOSINE TRIPHOSPHATE PYROPHOSPHATASE"/>
    <property type="match status" value="1"/>
</dbReference>
<dbReference type="Pfam" id="PF01725">
    <property type="entry name" value="Ham1p_like"/>
    <property type="match status" value="1"/>
</dbReference>
<comment type="subunit">
    <text evidence="2 10">Homodimer.</text>
</comment>
<dbReference type="InterPro" id="IPR029001">
    <property type="entry name" value="ITPase-like_fam"/>
</dbReference>
<keyword evidence="6 10" id="KW-0460">Magnesium</keyword>
<dbReference type="GO" id="GO:0035870">
    <property type="term" value="F:dITP diphosphatase activity"/>
    <property type="evidence" value="ECO:0007669"/>
    <property type="project" value="UniProtKB-UniRule"/>
</dbReference>
<comment type="cofactor">
    <cofactor evidence="10">
        <name>Mg(2+)</name>
        <dbReference type="ChEBI" id="CHEBI:18420"/>
    </cofactor>
    <text evidence="10">Binds 1 Mg(2+) ion per subunit.</text>
</comment>
<feature type="binding site" evidence="10">
    <location>
        <begin position="160"/>
        <end position="163"/>
    </location>
    <ligand>
        <name>substrate</name>
    </ligand>
</feature>
<dbReference type="FunFam" id="3.90.950.10:FF:000001">
    <property type="entry name" value="dITP/XTP pyrophosphatase"/>
    <property type="match status" value="1"/>
</dbReference>
<dbReference type="GO" id="GO:0017111">
    <property type="term" value="F:ribonucleoside triphosphate phosphatase activity"/>
    <property type="evidence" value="ECO:0007669"/>
    <property type="project" value="InterPro"/>
</dbReference>
<evidence type="ECO:0000256" key="11">
    <source>
        <dbReference type="RuleBase" id="RU003781"/>
    </source>
</evidence>
<feature type="binding site" evidence="10">
    <location>
        <position position="183"/>
    </location>
    <ligand>
        <name>substrate</name>
    </ligand>
</feature>
<name>G2ZK75_9RALS</name>
<keyword evidence="5 10" id="KW-0378">Hydrolase</keyword>
<dbReference type="GO" id="GO:0005829">
    <property type="term" value="C:cytosol"/>
    <property type="evidence" value="ECO:0007669"/>
    <property type="project" value="TreeGrafter"/>
</dbReference>
<evidence type="ECO:0000256" key="3">
    <source>
        <dbReference type="ARBA" id="ARBA00022723"/>
    </source>
</evidence>
<dbReference type="AlphaFoldDB" id="G2ZK75"/>
<dbReference type="GO" id="GO:0009146">
    <property type="term" value="P:purine nucleoside triphosphate catabolic process"/>
    <property type="evidence" value="ECO:0007669"/>
    <property type="project" value="UniProtKB-UniRule"/>
</dbReference>
<dbReference type="EC" id="3.6.1.66" evidence="10"/>
<comment type="function">
    <text evidence="10">Pyrophosphatase that catalyzes the hydrolysis of nucleoside triphosphates to their monophosphate derivatives, with a high preference for the non-canonical purine nucleotides XTP (xanthosine triphosphate), dITP (deoxyinosine triphosphate) and ITP. Seems to function as a house-cleaning enzyme that removes non-canonical purine nucleotides from the nucleotide pool, thus preventing their incorporation into DNA/RNA and avoiding chromosomal lesions.</text>
</comment>
<proteinExistence type="inferred from homology"/>
<comment type="catalytic activity">
    <reaction evidence="9 10">
        <text>XTP + H2O = XMP + diphosphate + H(+)</text>
        <dbReference type="Rhea" id="RHEA:28610"/>
        <dbReference type="ChEBI" id="CHEBI:15377"/>
        <dbReference type="ChEBI" id="CHEBI:15378"/>
        <dbReference type="ChEBI" id="CHEBI:33019"/>
        <dbReference type="ChEBI" id="CHEBI:57464"/>
        <dbReference type="ChEBI" id="CHEBI:61314"/>
        <dbReference type="EC" id="3.6.1.66"/>
    </reaction>
</comment>
<keyword evidence="3 10" id="KW-0479">Metal-binding</keyword>
<feature type="binding site" evidence="10">
    <location>
        <begin position="188"/>
        <end position="189"/>
    </location>
    <ligand>
        <name>substrate</name>
    </ligand>
</feature>
<dbReference type="GO" id="GO:0009117">
    <property type="term" value="P:nucleotide metabolic process"/>
    <property type="evidence" value="ECO:0007669"/>
    <property type="project" value="UniProtKB-KW"/>
</dbReference>
<dbReference type="InterPro" id="IPR020922">
    <property type="entry name" value="dITP/XTP_pyrophosphatase"/>
</dbReference>
<comment type="similarity">
    <text evidence="1 10 11">Belongs to the HAM1 NTPase family.</text>
</comment>
<feature type="binding site" evidence="10">
    <location>
        <position position="74"/>
    </location>
    <ligand>
        <name>Mg(2+)</name>
        <dbReference type="ChEBI" id="CHEBI:18420"/>
    </ligand>
</feature>
<evidence type="ECO:0000256" key="8">
    <source>
        <dbReference type="ARBA" id="ARBA00051875"/>
    </source>
</evidence>
<evidence type="ECO:0000256" key="4">
    <source>
        <dbReference type="ARBA" id="ARBA00022741"/>
    </source>
</evidence>
<protein>
    <recommendedName>
        <fullName evidence="10">dITP/XTP pyrophosphatase</fullName>
        <ecNumber evidence="10">3.6.1.66</ecNumber>
    </recommendedName>
    <alternativeName>
        <fullName evidence="10">Non-canonical purine NTP pyrophosphatase</fullName>
    </alternativeName>
    <alternativeName>
        <fullName evidence="10">Non-standard purine NTP pyrophosphatase</fullName>
    </alternativeName>
    <alternativeName>
        <fullName evidence="10">Nucleoside-triphosphate diphosphatase</fullName>
    </alternativeName>
    <alternativeName>
        <fullName evidence="10">Nucleoside-triphosphate pyrophosphatase</fullName>
        <shortName evidence="10">NTPase</shortName>
    </alternativeName>
</protein>
<feature type="binding site" evidence="10">
    <location>
        <position position="45"/>
    </location>
    <ligand>
        <name>Mg(2+)</name>
        <dbReference type="ChEBI" id="CHEBI:18420"/>
    </ligand>
</feature>
<evidence type="ECO:0000256" key="5">
    <source>
        <dbReference type="ARBA" id="ARBA00022801"/>
    </source>
</evidence>
<evidence type="ECO:0000256" key="2">
    <source>
        <dbReference type="ARBA" id="ARBA00011738"/>
    </source>
</evidence>